<reference evidence="8" key="3">
    <citation type="submission" date="2015-02" db="UniProtKB">
        <authorList>
            <consortium name="EnsemblProtists"/>
        </authorList>
    </citation>
    <scope>IDENTIFICATION</scope>
    <source>
        <strain evidence="8">DAOM BR144</strain>
    </source>
</reference>
<evidence type="ECO:0000256" key="1">
    <source>
        <dbReference type="ARBA" id="ARBA00022526"/>
    </source>
</evidence>
<reference evidence="9" key="2">
    <citation type="submission" date="2010-04" db="EMBL/GenBank/DDBJ databases">
        <authorList>
            <person name="Buell R."/>
            <person name="Hamilton J."/>
            <person name="Hostetler J."/>
        </authorList>
    </citation>
    <scope>NUCLEOTIDE SEQUENCE [LARGE SCALE GENOMIC DNA]</scope>
    <source>
        <strain evidence="9">DAOM:BR144</strain>
    </source>
</reference>
<dbReference type="InterPro" id="IPR036291">
    <property type="entry name" value="NAD(P)-bd_dom_sf"/>
</dbReference>
<name>K3X2M2_GLOUD</name>
<dbReference type="InterPro" id="IPR001282">
    <property type="entry name" value="G6P_DH"/>
</dbReference>
<reference evidence="9" key="1">
    <citation type="journal article" date="2010" name="Genome Biol.">
        <title>Genome sequence of the necrotrophic plant pathogen Pythium ultimum reveals original pathogenicity mechanisms and effector repertoire.</title>
        <authorList>
            <person name="Levesque C.A."/>
            <person name="Brouwer H."/>
            <person name="Cano L."/>
            <person name="Hamilton J.P."/>
            <person name="Holt C."/>
            <person name="Huitema E."/>
            <person name="Raffaele S."/>
            <person name="Robideau G.P."/>
            <person name="Thines M."/>
            <person name="Win J."/>
            <person name="Zerillo M.M."/>
            <person name="Beakes G.W."/>
            <person name="Boore J.L."/>
            <person name="Busam D."/>
            <person name="Dumas B."/>
            <person name="Ferriera S."/>
            <person name="Fuerstenberg S.I."/>
            <person name="Gachon C.M."/>
            <person name="Gaulin E."/>
            <person name="Govers F."/>
            <person name="Grenville-Briggs L."/>
            <person name="Horner N."/>
            <person name="Hostetler J."/>
            <person name="Jiang R.H."/>
            <person name="Johnson J."/>
            <person name="Krajaejun T."/>
            <person name="Lin H."/>
            <person name="Meijer H.J."/>
            <person name="Moore B."/>
            <person name="Morris P."/>
            <person name="Phuntmart V."/>
            <person name="Puiu D."/>
            <person name="Shetty J."/>
            <person name="Stajich J.E."/>
            <person name="Tripathy S."/>
            <person name="Wawra S."/>
            <person name="van West P."/>
            <person name="Whitty B.R."/>
            <person name="Coutinho P.M."/>
            <person name="Henrissat B."/>
            <person name="Martin F."/>
            <person name="Thomas P.D."/>
            <person name="Tyler B.M."/>
            <person name="De Vries R.P."/>
            <person name="Kamoun S."/>
            <person name="Yandell M."/>
            <person name="Tisserat N."/>
            <person name="Buell C.R."/>
        </authorList>
    </citation>
    <scope>NUCLEOTIDE SEQUENCE</scope>
    <source>
        <strain evidence="9">DAOM:BR144</strain>
    </source>
</reference>
<dbReference type="STRING" id="431595.K3X2M2"/>
<evidence type="ECO:0000256" key="5">
    <source>
        <dbReference type="SAM" id="SignalP"/>
    </source>
</evidence>
<evidence type="ECO:0000313" key="8">
    <source>
        <dbReference type="EnsemblProtists" id="PYU1_T011471"/>
    </source>
</evidence>
<organism evidence="8 9">
    <name type="scientific">Globisporangium ultimum (strain ATCC 200006 / CBS 805.95 / DAOM BR144)</name>
    <name type="common">Pythium ultimum</name>
    <dbReference type="NCBI Taxonomy" id="431595"/>
    <lineage>
        <taxon>Eukaryota</taxon>
        <taxon>Sar</taxon>
        <taxon>Stramenopiles</taxon>
        <taxon>Oomycota</taxon>
        <taxon>Peronosporomycetes</taxon>
        <taxon>Pythiales</taxon>
        <taxon>Pythiaceae</taxon>
        <taxon>Globisporangium</taxon>
    </lineage>
</organism>
<dbReference type="SUPFAM" id="SSF55347">
    <property type="entry name" value="Glyceraldehyde-3-phosphate dehydrogenase-like, C-terminal domain"/>
    <property type="match status" value="1"/>
</dbReference>
<dbReference type="GO" id="GO:0005783">
    <property type="term" value="C:endoplasmic reticulum"/>
    <property type="evidence" value="ECO:0007669"/>
    <property type="project" value="TreeGrafter"/>
</dbReference>
<feature type="chain" id="PRO_5003868493" evidence="5">
    <location>
        <begin position="24"/>
        <end position="626"/>
    </location>
</feature>
<evidence type="ECO:0000256" key="2">
    <source>
        <dbReference type="ARBA" id="ARBA00022857"/>
    </source>
</evidence>
<protein>
    <submittedName>
        <fullName evidence="8">Glucose-6-phosphate 1-dehydrogenase</fullName>
    </submittedName>
</protein>
<dbReference type="EnsemblProtists" id="PYU1_T011471">
    <property type="protein sequence ID" value="PYU1_T011471"/>
    <property type="gene ID" value="PYU1_G011446"/>
</dbReference>
<dbReference type="VEuPathDB" id="FungiDB:PYU1_G011446"/>
<keyword evidence="1" id="KW-0313">Glucose metabolism</keyword>
<feature type="signal peptide" evidence="5">
    <location>
        <begin position="1"/>
        <end position="23"/>
    </location>
</feature>
<proteinExistence type="predicted"/>
<dbReference type="eggNOG" id="KOG0563">
    <property type="taxonomic scope" value="Eukaryota"/>
</dbReference>
<keyword evidence="9" id="KW-1185">Reference proteome</keyword>
<dbReference type="HOGENOM" id="CLU_026965_0_0_1"/>
<keyword evidence="2" id="KW-0521">NADP</keyword>
<evidence type="ECO:0000256" key="3">
    <source>
        <dbReference type="ARBA" id="ARBA00023277"/>
    </source>
</evidence>
<dbReference type="InterPro" id="IPR022675">
    <property type="entry name" value="G6P_DH_C"/>
</dbReference>
<dbReference type="GO" id="GO:0004345">
    <property type="term" value="F:glucose-6-phosphate dehydrogenase activity"/>
    <property type="evidence" value="ECO:0007669"/>
    <property type="project" value="InterPro"/>
</dbReference>
<dbReference type="PANTHER" id="PTHR23429:SF7">
    <property type="entry name" value="GDH_6PGL ENDOPLASMIC BIFUNCTIONAL PROTEIN"/>
    <property type="match status" value="1"/>
</dbReference>
<dbReference type="Gene3D" id="3.40.50.720">
    <property type="entry name" value="NAD(P)-binding Rossmann-like Domain"/>
    <property type="match status" value="1"/>
</dbReference>
<dbReference type="Gene3D" id="3.30.360.10">
    <property type="entry name" value="Dihydrodipicolinate Reductase, domain 2"/>
    <property type="match status" value="1"/>
</dbReference>
<dbReference type="PRINTS" id="PR00079">
    <property type="entry name" value="G6PDHDRGNASE"/>
</dbReference>
<evidence type="ECO:0000313" key="9">
    <source>
        <dbReference type="Proteomes" id="UP000019132"/>
    </source>
</evidence>
<accession>K3X2M2</accession>
<evidence type="ECO:0000256" key="4">
    <source>
        <dbReference type="SAM" id="MobiDB-lite"/>
    </source>
</evidence>
<dbReference type="SUPFAM" id="SSF51735">
    <property type="entry name" value="NAD(P)-binding Rossmann-fold domains"/>
    <property type="match status" value="1"/>
</dbReference>
<dbReference type="Pfam" id="PF02781">
    <property type="entry name" value="G6PD_C"/>
    <property type="match status" value="1"/>
</dbReference>
<dbReference type="InterPro" id="IPR022674">
    <property type="entry name" value="G6P_DH_NAD-bd"/>
</dbReference>
<dbReference type="Proteomes" id="UP000019132">
    <property type="component" value="Unassembled WGS sequence"/>
</dbReference>
<feature type="domain" description="Glucose-6-phosphate dehydrogenase NAD-binding" evidence="6">
    <location>
        <begin position="48"/>
        <end position="255"/>
    </location>
</feature>
<dbReference type="InParanoid" id="K3X2M2"/>
<feature type="domain" description="Glucose-6-phosphate dehydrogenase C-terminal" evidence="7">
    <location>
        <begin position="269"/>
        <end position="580"/>
    </location>
</feature>
<keyword evidence="5" id="KW-0732">Signal</keyword>
<dbReference type="EMBL" id="GL376571">
    <property type="status" value="NOT_ANNOTATED_CDS"/>
    <property type="molecule type" value="Genomic_DNA"/>
</dbReference>
<dbReference type="OMA" id="HMRETET"/>
<dbReference type="GO" id="GO:0009051">
    <property type="term" value="P:pentose-phosphate shunt, oxidative branch"/>
    <property type="evidence" value="ECO:0007669"/>
    <property type="project" value="TreeGrafter"/>
</dbReference>
<evidence type="ECO:0000259" key="7">
    <source>
        <dbReference type="Pfam" id="PF02781"/>
    </source>
</evidence>
<evidence type="ECO:0000259" key="6">
    <source>
        <dbReference type="Pfam" id="PF00479"/>
    </source>
</evidence>
<dbReference type="GO" id="GO:0006006">
    <property type="term" value="P:glucose metabolic process"/>
    <property type="evidence" value="ECO:0007669"/>
    <property type="project" value="UniProtKB-KW"/>
</dbReference>
<dbReference type="Pfam" id="PF00479">
    <property type="entry name" value="G6PD_N"/>
    <property type="match status" value="1"/>
</dbReference>
<sequence length="626" mass="70423">MTCMRLLLLLVLLWAAAAPSASSSHAAHTGADVWTPPPSAKTPVVRVVVLGATGNLAAKYLWVASFRLALEAFEHRGHEYEFIAAASDTQLHGDQWKHAFFSNTMTFLRRVCGSEDPNGDYRPEYDACVAFFHTRFVPSVRYARVREESHYQELASLLSSLKESAWGLTKVEIGRIVYLAIPPQFFAQSCELVHRYLRPSATSLGASSRPYLRVIIEKPFGTDFDSALALKAQLSTILKEDEVYLTDHYAGKAAVHAFRDYLERNHQRLSPKWDANHIESMEVRMTETESCEGRIRYFHSTGIIRDIMANHLQLLLGFTAAPSFQESTMLQSEQTEKGSDSQAASFDTRHRLEFIQSLQQEPSSTLRLGQYDTYATHYRQEMGNEMLSEAQDGVNSKLGGDVFAPTAARVELQSTLRNWQSTKFVLSAAKATHERRLNIRIVFHASQPNEENSSELLEPNDPATLCELLVTIQTHKNDDHRKSQRIEWTCDFLDDLEPPTGWEYAADDPLQRSMMPKRLSSSQTQVWNLGDEITAYDTLLHQAALENQRHFASMDEALASWTIWTPIVQQAEAVNLRKAEPLPYLSASVAIYRVGSASWDTSAQENPNDATAPSPALSSKTFNDEL</sequence>
<dbReference type="PANTHER" id="PTHR23429">
    <property type="entry name" value="GLUCOSE-6-PHOSPHATE 1-DEHYDROGENASE G6PD"/>
    <property type="match status" value="1"/>
</dbReference>
<dbReference type="AlphaFoldDB" id="K3X2M2"/>
<feature type="region of interest" description="Disordered" evidence="4">
    <location>
        <begin position="600"/>
        <end position="626"/>
    </location>
</feature>
<dbReference type="GO" id="GO:0050661">
    <property type="term" value="F:NADP binding"/>
    <property type="evidence" value="ECO:0007669"/>
    <property type="project" value="InterPro"/>
</dbReference>
<keyword evidence="3" id="KW-0119">Carbohydrate metabolism</keyword>